<proteinExistence type="predicted"/>
<evidence type="ECO:0000313" key="4">
    <source>
        <dbReference type="Proteomes" id="UP001595886"/>
    </source>
</evidence>
<evidence type="ECO:0000256" key="2">
    <source>
        <dbReference type="SAM" id="SignalP"/>
    </source>
</evidence>
<protein>
    <submittedName>
        <fullName evidence="3">Choice-of-anchor Q domain-containing protein</fullName>
    </submittedName>
</protein>
<organism evidence="3 4">
    <name type="scientific">Dokdonella ginsengisoli</name>
    <dbReference type="NCBI Taxonomy" id="363846"/>
    <lineage>
        <taxon>Bacteria</taxon>
        <taxon>Pseudomonadati</taxon>
        <taxon>Pseudomonadota</taxon>
        <taxon>Gammaproteobacteria</taxon>
        <taxon>Lysobacterales</taxon>
        <taxon>Rhodanobacteraceae</taxon>
        <taxon>Dokdonella</taxon>
    </lineage>
</organism>
<dbReference type="EMBL" id="JBHSHD010000010">
    <property type="protein sequence ID" value="MFC4821884.1"/>
    <property type="molecule type" value="Genomic_DNA"/>
</dbReference>
<dbReference type="InterPro" id="IPR011050">
    <property type="entry name" value="Pectin_lyase_fold/virulence"/>
</dbReference>
<dbReference type="Proteomes" id="UP001595886">
    <property type="component" value="Unassembled WGS sequence"/>
</dbReference>
<feature type="chain" id="PRO_5045535036" evidence="2">
    <location>
        <begin position="35"/>
        <end position="586"/>
    </location>
</feature>
<accession>A0ABV9R267</accession>
<sequence length="586" mass="57864">MNARPDSRRVSIPRQAPLIAALALALGGLSDAGAAQAPLAANFAQASSVQASLQASRDALRRQFLLRNGPLPVAPDRTAGTVTVDNCDDSGPGSLRAAFEQAVSGDVVDLTGLACSTISLTSGALTSGVDYLTLNGPGADRLAIDANGSSRAIALMGGYGELKIDGLTIRNGSYTYDGPGTYGGLADGACVLAEQYVTINNSTLENCSASGKSVHGAAVKANGRLTLVNSLVSGTEATAAADDISATITGGVISGGASYLTDTTVRDATVSATTTSAYGGVLGGGVFGMYGVVMTGSTVTGVDVQVSAAKDAYAKGGGVGSPMTVILDRSTVADNSVRGTPGFGPGEQGVYLSAIGGGGVYVMIVPRSSPVPSTIVNSTISGNSALCEGEIGAYTRGGGGGLGTWAPVPVAIVNSTVSGNSTNLNGGGLYTRARGALALSNATVTANRADNGAAIADLADEAAFAFATDSSIVAGNAPLAAASAVDLVTAHEVSGANNLIASANVTLPADTLSGDPLLGPLADNGGPTRTHALMSGSPAIDAGANPADIPTDQRGEGYLRVWGEAADIGAFESQPLPDAIFADGFD</sequence>
<gene>
    <name evidence="3" type="ORF">ACFO6Q_16275</name>
</gene>
<evidence type="ECO:0000256" key="1">
    <source>
        <dbReference type="SAM" id="MobiDB-lite"/>
    </source>
</evidence>
<evidence type="ECO:0000313" key="3">
    <source>
        <dbReference type="EMBL" id="MFC4821884.1"/>
    </source>
</evidence>
<comment type="caution">
    <text evidence="3">The sequence shown here is derived from an EMBL/GenBank/DDBJ whole genome shotgun (WGS) entry which is preliminary data.</text>
</comment>
<dbReference type="NCBIfam" id="NF041518">
    <property type="entry name" value="choice_anch_Q"/>
    <property type="match status" value="1"/>
</dbReference>
<keyword evidence="2" id="KW-0732">Signal</keyword>
<name>A0ABV9R267_9GAMM</name>
<dbReference type="RefSeq" id="WP_380022149.1">
    <property type="nucleotide sequence ID" value="NZ_JBHSHD010000010.1"/>
</dbReference>
<feature type="signal peptide" evidence="2">
    <location>
        <begin position="1"/>
        <end position="34"/>
    </location>
</feature>
<dbReference type="InterPro" id="IPR059226">
    <property type="entry name" value="Choice_anch_Q_dom"/>
</dbReference>
<reference evidence="4" key="1">
    <citation type="journal article" date="2019" name="Int. J. Syst. Evol. Microbiol.">
        <title>The Global Catalogue of Microorganisms (GCM) 10K type strain sequencing project: providing services to taxonomists for standard genome sequencing and annotation.</title>
        <authorList>
            <consortium name="The Broad Institute Genomics Platform"/>
            <consortium name="The Broad Institute Genome Sequencing Center for Infectious Disease"/>
            <person name="Wu L."/>
            <person name="Ma J."/>
        </authorList>
    </citation>
    <scope>NUCLEOTIDE SEQUENCE [LARGE SCALE GENOMIC DNA]</scope>
    <source>
        <strain evidence="4">CCUG 30340</strain>
    </source>
</reference>
<keyword evidence="4" id="KW-1185">Reference proteome</keyword>
<feature type="region of interest" description="Disordered" evidence="1">
    <location>
        <begin position="525"/>
        <end position="551"/>
    </location>
</feature>
<dbReference type="SUPFAM" id="SSF51126">
    <property type="entry name" value="Pectin lyase-like"/>
    <property type="match status" value="1"/>
</dbReference>